<keyword evidence="7 8" id="KW-0472">Membrane</keyword>
<dbReference type="PANTHER" id="PTHR34702">
    <property type="entry name" value="NA(+)/H(+) ANTIPORTER SUBUNIT F1"/>
    <property type="match status" value="1"/>
</dbReference>
<protein>
    <submittedName>
        <fullName evidence="9">Cation:proton antiporter</fullName>
    </submittedName>
</protein>
<dbReference type="RefSeq" id="WP_069958779.1">
    <property type="nucleotide sequence ID" value="NZ_MCGG01000052.1"/>
</dbReference>
<evidence type="ECO:0000256" key="5">
    <source>
        <dbReference type="ARBA" id="ARBA00022692"/>
    </source>
</evidence>
<dbReference type="Pfam" id="PF04066">
    <property type="entry name" value="MrpF_PhaF"/>
    <property type="match status" value="1"/>
</dbReference>
<dbReference type="InterPro" id="IPR007208">
    <property type="entry name" value="MrpF/PhaF-like"/>
</dbReference>
<keyword evidence="6 8" id="KW-1133">Transmembrane helix</keyword>
<evidence type="ECO:0000313" key="9">
    <source>
        <dbReference type="EMBL" id="OEJ65320.1"/>
    </source>
</evidence>
<evidence type="ECO:0000256" key="8">
    <source>
        <dbReference type="SAM" id="Phobius"/>
    </source>
</evidence>
<feature type="transmembrane region" description="Helical" evidence="8">
    <location>
        <begin position="6"/>
        <end position="25"/>
    </location>
</feature>
<dbReference type="STRING" id="28181.BEN30_14460"/>
<dbReference type="AlphaFoldDB" id="A0A1E5Q5E6"/>
<evidence type="ECO:0000256" key="2">
    <source>
        <dbReference type="ARBA" id="ARBA00009212"/>
    </source>
</evidence>
<name>A0A1E5Q5E6_9PROT</name>
<proteinExistence type="inferred from homology"/>
<organism evidence="9 10">
    <name type="scientific">Magnetovibrio blakemorei</name>
    <dbReference type="NCBI Taxonomy" id="28181"/>
    <lineage>
        <taxon>Bacteria</taxon>
        <taxon>Pseudomonadati</taxon>
        <taxon>Pseudomonadota</taxon>
        <taxon>Alphaproteobacteria</taxon>
        <taxon>Rhodospirillales</taxon>
        <taxon>Magnetovibrionaceae</taxon>
        <taxon>Magnetovibrio</taxon>
    </lineage>
</organism>
<dbReference type="EMBL" id="MCGG01000052">
    <property type="protein sequence ID" value="OEJ65320.1"/>
    <property type="molecule type" value="Genomic_DNA"/>
</dbReference>
<comment type="subcellular location">
    <subcellularLocation>
        <location evidence="1">Cell membrane</location>
        <topology evidence="1">Multi-pass membrane protein</topology>
    </subcellularLocation>
</comment>
<evidence type="ECO:0000256" key="1">
    <source>
        <dbReference type="ARBA" id="ARBA00004651"/>
    </source>
</evidence>
<feature type="transmembrane region" description="Helical" evidence="8">
    <location>
        <begin position="59"/>
        <end position="82"/>
    </location>
</feature>
<reference evidence="10" key="1">
    <citation type="submission" date="2016-07" db="EMBL/GenBank/DDBJ databases">
        <authorList>
            <person name="Florea S."/>
            <person name="Webb J.S."/>
            <person name="Jaromczyk J."/>
            <person name="Schardl C.L."/>
        </authorList>
    </citation>
    <scope>NUCLEOTIDE SEQUENCE [LARGE SCALE GENOMIC DNA]</scope>
    <source>
        <strain evidence="10">MV-1</strain>
    </source>
</reference>
<dbReference type="GO" id="GO:0005886">
    <property type="term" value="C:plasma membrane"/>
    <property type="evidence" value="ECO:0007669"/>
    <property type="project" value="UniProtKB-SubCell"/>
</dbReference>
<evidence type="ECO:0000256" key="6">
    <source>
        <dbReference type="ARBA" id="ARBA00022989"/>
    </source>
</evidence>
<dbReference type="GO" id="GO:0015385">
    <property type="term" value="F:sodium:proton antiporter activity"/>
    <property type="evidence" value="ECO:0007669"/>
    <property type="project" value="TreeGrafter"/>
</dbReference>
<accession>A0A1E5Q5E6</accession>
<keyword evidence="5 8" id="KW-0812">Transmembrane</keyword>
<keyword evidence="3" id="KW-0813">Transport</keyword>
<evidence type="ECO:0000256" key="4">
    <source>
        <dbReference type="ARBA" id="ARBA00022475"/>
    </source>
</evidence>
<keyword evidence="10" id="KW-1185">Reference proteome</keyword>
<evidence type="ECO:0000256" key="3">
    <source>
        <dbReference type="ARBA" id="ARBA00022448"/>
    </source>
</evidence>
<dbReference type="Proteomes" id="UP000095347">
    <property type="component" value="Unassembled WGS sequence"/>
</dbReference>
<comment type="similarity">
    <text evidence="2">Belongs to the CPA3 antiporters (TC 2.A.63) subunit F family.</text>
</comment>
<keyword evidence="4" id="KW-1003">Cell membrane</keyword>
<sequence length="86" mass="9164">MVEVLIYVAAGLAGGAFLLALARFVKGPTTADRVVAFDVLTIVAITGIVFAAMFEGRVIYLDVALVYALLSFLGVIVIARYVERKA</sequence>
<feature type="transmembrane region" description="Helical" evidence="8">
    <location>
        <begin position="34"/>
        <end position="53"/>
    </location>
</feature>
<dbReference type="OrthoDB" id="9800226at2"/>
<evidence type="ECO:0000256" key="7">
    <source>
        <dbReference type="ARBA" id="ARBA00023136"/>
    </source>
</evidence>
<evidence type="ECO:0000313" key="10">
    <source>
        <dbReference type="Proteomes" id="UP000095347"/>
    </source>
</evidence>
<comment type="caution">
    <text evidence="9">The sequence shown here is derived from an EMBL/GenBank/DDBJ whole genome shotgun (WGS) entry which is preliminary data.</text>
</comment>
<dbReference type="PANTHER" id="PTHR34702:SF1">
    <property type="entry name" value="NA(+)_H(+) ANTIPORTER SUBUNIT F"/>
    <property type="match status" value="1"/>
</dbReference>
<gene>
    <name evidence="9" type="ORF">BEN30_14460</name>
</gene>